<dbReference type="Proteomes" id="UP000295783">
    <property type="component" value="Unassembled WGS sequence"/>
</dbReference>
<reference evidence="10 11" key="1">
    <citation type="submission" date="2019-03" db="EMBL/GenBank/DDBJ databases">
        <title>Genomic Encyclopedia of Type Strains, Phase III (KMG-III): the genomes of soil and plant-associated and newly described type strains.</title>
        <authorList>
            <person name="Whitman W."/>
        </authorList>
    </citation>
    <scope>NUCLEOTIDE SEQUENCE [LARGE SCALE GENOMIC DNA]</scope>
    <source>
        <strain evidence="10 11">CGMCC 1.7660</strain>
    </source>
</reference>
<dbReference type="Pfam" id="PF02782">
    <property type="entry name" value="FGGY_C"/>
    <property type="match status" value="1"/>
</dbReference>
<dbReference type="GO" id="GO:0005829">
    <property type="term" value="C:cytosol"/>
    <property type="evidence" value="ECO:0007669"/>
    <property type="project" value="TreeGrafter"/>
</dbReference>
<keyword evidence="3" id="KW-0547">Nucleotide-binding</keyword>
<dbReference type="GO" id="GO:0005524">
    <property type="term" value="F:ATP binding"/>
    <property type="evidence" value="ECO:0007669"/>
    <property type="project" value="UniProtKB-KW"/>
</dbReference>
<feature type="domain" description="Carbohydrate kinase FGGY C-terminal" evidence="9">
    <location>
        <begin position="241"/>
        <end position="429"/>
    </location>
</feature>
<comment type="similarity">
    <text evidence="1 7">Belongs to the FGGY kinase family.</text>
</comment>
<name>A0A4V3DEN7_9PROT</name>
<gene>
    <name evidence="10" type="ORF">A8950_2489</name>
</gene>
<keyword evidence="4 7" id="KW-0418">Kinase</keyword>
<dbReference type="AlphaFoldDB" id="A0A4V3DEN7"/>
<evidence type="ECO:0000259" key="8">
    <source>
        <dbReference type="Pfam" id="PF00370"/>
    </source>
</evidence>
<accession>A0A4V3DEN7</accession>
<dbReference type="RefSeq" id="WP_133613978.1">
    <property type="nucleotide sequence ID" value="NZ_SNYW01000009.1"/>
</dbReference>
<dbReference type="PANTHER" id="PTHR10196:SF69">
    <property type="entry name" value="GLYCEROL KINASE"/>
    <property type="match status" value="1"/>
</dbReference>
<comment type="caution">
    <text evidence="10">The sequence shown here is derived from an EMBL/GenBank/DDBJ whole genome shotgun (WGS) entry which is preliminary data.</text>
</comment>
<evidence type="ECO:0000313" key="11">
    <source>
        <dbReference type="Proteomes" id="UP000295783"/>
    </source>
</evidence>
<dbReference type="InterPro" id="IPR000577">
    <property type="entry name" value="Carb_kinase_FGGY"/>
</dbReference>
<evidence type="ECO:0000256" key="4">
    <source>
        <dbReference type="ARBA" id="ARBA00022777"/>
    </source>
</evidence>
<feature type="domain" description="Carbohydrate kinase FGGY N-terminal" evidence="8">
    <location>
        <begin position="3"/>
        <end position="230"/>
    </location>
</feature>
<proteinExistence type="inferred from homology"/>
<evidence type="ECO:0000256" key="2">
    <source>
        <dbReference type="ARBA" id="ARBA00022679"/>
    </source>
</evidence>
<keyword evidence="11" id="KW-1185">Reference proteome</keyword>
<dbReference type="OrthoDB" id="9805576at2"/>
<dbReference type="PROSITE" id="PS00445">
    <property type="entry name" value="FGGY_KINASES_2"/>
    <property type="match status" value="1"/>
</dbReference>
<evidence type="ECO:0000256" key="6">
    <source>
        <dbReference type="ARBA" id="ARBA00043149"/>
    </source>
</evidence>
<dbReference type="Pfam" id="PF00370">
    <property type="entry name" value="FGGY_N"/>
    <property type="match status" value="1"/>
</dbReference>
<dbReference type="InterPro" id="IPR018484">
    <property type="entry name" value="FGGY_N"/>
</dbReference>
<dbReference type="InterPro" id="IPR043129">
    <property type="entry name" value="ATPase_NBD"/>
</dbReference>
<sequence>MAIVAIDQGTTSTRALLVADDGGARIVHSEKHRQILGADGRVEHDPEELIAHIQTCLAAAGKAEAIGIDNQGESCLAWDAMTGEAISPVIVWQDARTMAEIEKLKSAGAETETLTRAGLPLDAYFSATKLRWLLDHVPAAGDLLKQRRLRLGTTDAFFLQRLTGTCATDATTASRTSLMNLATGEWDPVLCDLFGVPMETLPPIRPTIGEFGTIGGVPVTASMVDQQAALYGHGCRNTGDAKITFGTGAFALALTGSEILRRPDQGLLPTLAWQFGGERTYAVDGGVYNAGSAVDWLLKLGLVPDMAALNRFEGVPAIARELVFVPALSGLACPHWDRGAAGLWLGMGLETTPADLARSVIEGIALRTAEVVATMAGNITLDARISVDGGLTRNPYFLQFLADVTGRELVTRGFDELTAFGCAAFAGRAVGRDLELPPGATTVVAPGQDSREYCERFADAVARAKSWRRV</sequence>
<protein>
    <recommendedName>
        <fullName evidence="6">ATP:glycerol 3-phosphotransferase</fullName>
    </recommendedName>
</protein>
<dbReference type="GO" id="GO:0019563">
    <property type="term" value="P:glycerol catabolic process"/>
    <property type="evidence" value="ECO:0007669"/>
    <property type="project" value="TreeGrafter"/>
</dbReference>
<dbReference type="SUPFAM" id="SSF53067">
    <property type="entry name" value="Actin-like ATPase domain"/>
    <property type="match status" value="2"/>
</dbReference>
<dbReference type="Gene3D" id="3.30.420.40">
    <property type="match status" value="2"/>
</dbReference>
<evidence type="ECO:0000256" key="5">
    <source>
        <dbReference type="ARBA" id="ARBA00022840"/>
    </source>
</evidence>
<evidence type="ECO:0000259" key="9">
    <source>
        <dbReference type="Pfam" id="PF02782"/>
    </source>
</evidence>
<dbReference type="InterPro" id="IPR018485">
    <property type="entry name" value="FGGY_C"/>
</dbReference>
<dbReference type="GO" id="GO:0004370">
    <property type="term" value="F:glycerol kinase activity"/>
    <property type="evidence" value="ECO:0007669"/>
    <property type="project" value="TreeGrafter"/>
</dbReference>
<evidence type="ECO:0000313" key="10">
    <source>
        <dbReference type="EMBL" id="TDQ81421.1"/>
    </source>
</evidence>
<keyword evidence="2 7" id="KW-0808">Transferase</keyword>
<dbReference type="InterPro" id="IPR018483">
    <property type="entry name" value="Carb_kinase_FGGY_CS"/>
</dbReference>
<dbReference type="EMBL" id="SNYW01000009">
    <property type="protein sequence ID" value="TDQ81421.1"/>
    <property type="molecule type" value="Genomic_DNA"/>
</dbReference>
<evidence type="ECO:0000256" key="1">
    <source>
        <dbReference type="ARBA" id="ARBA00009156"/>
    </source>
</evidence>
<evidence type="ECO:0000256" key="3">
    <source>
        <dbReference type="ARBA" id="ARBA00022741"/>
    </source>
</evidence>
<organism evidence="10 11">
    <name type="scientific">Dongia mobilis</name>
    <dbReference type="NCBI Taxonomy" id="578943"/>
    <lineage>
        <taxon>Bacteria</taxon>
        <taxon>Pseudomonadati</taxon>
        <taxon>Pseudomonadota</taxon>
        <taxon>Alphaproteobacteria</taxon>
        <taxon>Rhodospirillales</taxon>
        <taxon>Dongiaceae</taxon>
        <taxon>Dongia</taxon>
    </lineage>
</organism>
<dbReference type="PANTHER" id="PTHR10196">
    <property type="entry name" value="SUGAR KINASE"/>
    <property type="match status" value="1"/>
</dbReference>
<keyword evidence="5" id="KW-0067">ATP-binding</keyword>
<dbReference type="PIRSF" id="PIRSF000538">
    <property type="entry name" value="GlpK"/>
    <property type="match status" value="1"/>
</dbReference>
<evidence type="ECO:0000256" key="7">
    <source>
        <dbReference type="RuleBase" id="RU003733"/>
    </source>
</evidence>
<dbReference type="PROSITE" id="PS00933">
    <property type="entry name" value="FGGY_KINASES_1"/>
    <property type="match status" value="1"/>
</dbReference>